<dbReference type="EMBL" id="ACJM01000021">
    <property type="protein sequence ID" value="EEG76270.1"/>
    <property type="molecule type" value="Genomic_DNA"/>
</dbReference>
<evidence type="ECO:0000259" key="2">
    <source>
        <dbReference type="Pfam" id="PF05569"/>
    </source>
</evidence>
<feature type="transmembrane region" description="Helical" evidence="1">
    <location>
        <begin position="37"/>
        <end position="55"/>
    </location>
</feature>
<dbReference type="Pfam" id="PF05569">
    <property type="entry name" value="Peptidase_M56"/>
    <property type="match status" value="1"/>
</dbReference>
<keyword evidence="1" id="KW-0472">Membrane</keyword>
<dbReference type="eggNOG" id="COG4219">
    <property type="taxonomic scope" value="Bacteria"/>
</dbReference>
<name>C0GK87_DETAL</name>
<evidence type="ECO:0000313" key="5">
    <source>
        <dbReference type="Proteomes" id="UP000006443"/>
    </source>
</evidence>
<comment type="caution">
    <text evidence="4">The sequence shown here is derived from an EMBL/GenBank/DDBJ whole genome shotgun (WGS) entry which is preliminary data.</text>
</comment>
<accession>C0GK87</accession>
<gene>
    <name evidence="4" type="ORF">DealDRAFT_2896</name>
</gene>
<evidence type="ECO:0000313" key="4">
    <source>
        <dbReference type="EMBL" id="EEG76270.1"/>
    </source>
</evidence>
<dbReference type="PANTHER" id="PTHR34978">
    <property type="entry name" value="POSSIBLE SENSOR-TRANSDUCER PROTEIN BLAR"/>
    <property type="match status" value="1"/>
</dbReference>
<dbReference type="AlphaFoldDB" id="C0GK87"/>
<keyword evidence="5" id="KW-1185">Reference proteome</keyword>
<feature type="domain" description="Peptidase M56" evidence="2">
    <location>
        <begin position="7"/>
        <end position="314"/>
    </location>
</feature>
<feature type="transmembrane region" description="Helical" evidence="1">
    <location>
        <begin position="325"/>
        <end position="343"/>
    </location>
</feature>
<evidence type="ECO:0000259" key="3">
    <source>
        <dbReference type="Pfam" id="PF16107"/>
    </source>
</evidence>
<dbReference type="CDD" id="cd07341">
    <property type="entry name" value="M56_BlaR1_MecR1_like"/>
    <property type="match status" value="1"/>
</dbReference>
<dbReference type="Proteomes" id="UP000006443">
    <property type="component" value="Unassembled WGS sequence"/>
</dbReference>
<proteinExistence type="predicted"/>
<evidence type="ECO:0000256" key="1">
    <source>
        <dbReference type="SAM" id="Phobius"/>
    </source>
</evidence>
<dbReference type="OrthoDB" id="9762883at2"/>
<dbReference type="InterPro" id="IPR008756">
    <property type="entry name" value="Peptidase_M56"/>
</dbReference>
<sequence>MADLFYTVFHASLYASVAALVILLLKGVLKQRLNAQWHYLIWAIFVVKLLVPFGPESSFSLFNAMPEISRPATIDMVTPTAPQIDLPNIPQTPIEIGQPENISLSASQSKSVSSLASLLRYLPYIWAAGMLLFLFWLVGTYCLLRLKLKKHSIPAEKPMLQVLMNCKEQMGITKKIPLVVQTAVNTPSLFGIINPRILITPEMAKMTDDDLRYILMHELAHFKRKDLYVNYLLLFLQTMHWFNPLIWYCFKRMRDDMEVATDECVLSVLENTEHRAYGRTLLTMLERFHTPALAPRLLGMVDDKKNIERRIRMIKMADYFRARKTGVLLAGLLCLVLLSGMLLTNGLTANKTDAGIDNNGFQYNAEELLRQRTPYVGDNSKVSNLIGALPLAKYRQSLSLQTKETPYGVTVYYDFELSGLSKEDIDEILYYNAVVMFALIDNVDVIAFNAHGLGEVSYQFLRSELEQDFGKDLREFAENREEFLIFLDSLPKLPSGLKRAVTQAIKEQGAGYYRGEVLTAGHVILGKQSANGTVTVYTLASLGWFGFENDIFTIVSGSSGVPTVMTFSVDDQGQYRLLEYREAQDGGGYADSVREMFPRELWDKVLSPPPYPQLSAQQEAQAAQYLQEQGINAEISMNYVEKSLPEIDVQASNKLFSEMTKANPSLNKYPYWLGTRHIVEDGERFIYETAQAKADDGNDLIIFTKTDINGTVVEEMHYKIINSTPELTSLFNQSWLH</sequence>
<dbReference type="RefSeq" id="WP_008518739.1">
    <property type="nucleotide sequence ID" value="NZ_ACJM01000021.1"/>
</dbReference>
<feature type="domain" description="DUF4825" evidence="3">
    <location>
        <begin position="368"/>
        <end position="452"/>
    </location>
</feature>
<dbReference type="PANTHER" id="PTHR34978:SF3">
    <property type="entry name" value="SLR0241 PROTEIN"/>
    <property type="match status" value="1"/>
</dbReference>
<dbReference type="InterPro" id="IPR052173">
    <property type="entry name" value="Beta-lactam_resp_regulator"/>
</dbReference>
<organism evidence="4 5">
    <name type="scientific">Dethiobacter alkaliphilus AHT 1</name>
    <dbReference type="NCBI Taxonomy" id="555088"/>
    <lineage>
        <taxon>Bacteria</taxon>
        <taxon>Bacillati</taxon>
        <taxon>Bacillota</taxon>
        <taxon>Dethiobacteria</taxon>
        <taxon>Dethiobacterales</taxon>
        <taxon>Dethiobacteraceae</taxon>
        <taxon>Dethiobacter</taxon>
    </lineage>
</organism>
<reference evidence="4 5" key="1">
    <citation type="submission" date="2009-02" db="EMBL/GenBank/DDBJ databases">
        <title>Sequencing of the draft genome and assembly of Dethiobacter alkaliphilus AHT 1.</title>
        <authorList>
            <consortium name="US DOE Joint Genome Institute (JGI-PGF)"/>
            <person name="Lucas S."/>
            <person name="Copeland A."/>
            <person name="Lapidus A."/>
            <person name="Glavina del Rio T."/>
            <person name="Dalin E."/>
            <person name="Tice H."/>
            <person name="Bruce D."/>
            <person name="Goodwin L."/>
            <person name="Pitluck S."/>
            <person name="Larimer F."/>
            <person name="Land M.L."/>
            <person name="Hauser L."/>
            <person name="Muyzer G."/>
        </authorList>
    </citation>
    <scope>NUCLEOTIDE SEQUENCE [LARGE SCALE GENOMIC DNA]</scope>
    <source>
        <strain evidence="4 5">AHT 1</strain>
    </source>
</reference>
<keyword evidence="1" id="KW-0812">Transmembrane</keyword>
<dbReference type="InterPro" id="IPR032250">
    <property type="entry name" value="DUF4825"/>
</dbReference>
<feature type="transmembrane region" description="Helical" evidence="1">
    <location>
        <begin position="6"/>
        <end position="25"/>
    </location>
</feature>
<dbReference type="STRING" id="555088.DealDRAFT_2896"/>
<keyword evidence="1" id="KW-1133">Transmembrane helix</keyword>
<protein>
    <submittedName>
        <fullName evidence="4">Peptidase M56 BlaR1</fullName>
    </submittedName>
</protein>
<feature type="transmembrane region" description="Helical" evidence="1">
    <location>
        <begin position="124"/>
        <end position="144"/>
    </location>
</feature>
<dbReference type="Pfam" id="PF16107">
    <property type="entry name" value="DUF4825"/>
    <property type="match status" value="1"/>
</dbReference>